<evidence type="ECO:0008006" key="6">
    <source>
        <dbReference type="Google" id="ProtNLM"/>
    </source>
</evidence>
<dbReference type="Proteomes" id="UP001590950">
    <property type="component" value="Unassembled WGS sequence"/>
</dbReference>
<feature type="domain" description="Rho-GAP" evidence="3">
    <location>
        <begin position="206"/>
        <end position="423"/>
    </location>
</feature>
<keyword evidence="5" id="KW-1185">Reference proteome</keyword>
<dbReference type="PANTHER" id="PTHR45808">
    <property type="entry name" value="RHO GTPASE-ACTIVATING PROTEIN 68F"/>
    <property type="match status" value="1"/>
</dbReference>
<dbReference type="SUPFAM" id="SSF48350">
    <property type="entry name" value="GTPase activation domain, GAP"/>
    <property type="match status" value="1"/>
</dbReference>
<evidence type="ECO:0000259" key="2">
    <source>
        <dbReference type="PROSITE" id="PS50191"/>
    </source>
</evidence>
<proteinExistence type="predicted"/>
<sequence>MPLPSVPPPQTSKEYSATFANLAAKILYRSPLPSQNDLPVFILNAAAFPDARNTDYDALLPYVLSRLPDDEELIGGHGYEIVFFAGGGEGNEAMQTKKARPGWGWFLQAYHVLNRATRKRLQKLYLVHEKNWIRVLVEMFATVVSPKFRKKIVHVSTLSGLALHIPIEDLLIPPSAYLMDRRKSPDIHVPYASGRRAFTVKQPLHIAADGSLRLPRVLREATSFVLMDENIKASGIFRINARAQTVEILREAYDRGQKFIVWKENEIVLASSYRKEGKGEVWVEELDQAEGYELQAAAALIKLWYKELREPIFPISCYQALEKYYGNINVPLEPSQLFAMLSTDDEWSLLTNNTSKYILIMHLLPLLSKVSEFSDWNQMTPDNLAVCFAPSLLHGPDPIEDLKLSTIIRRILVAMIVHWKELEPILDTSYEKFEESLRMPEAVEDREDPLEEAQTQQSSDLDPQVSGITLMDNEDSDEGEEDSPPPLPPRPRTATVHESLLNATNPPGLGPEGCTYHTSADPSLSTGSVDESIPSSITPVRRKPAPALLPLPRYSTIVNVNDRSAALQGTQYYNTVPVEGEICEEVNYESALPMYDESVPMYEEPTRAAPSPPTITEQSIQRKPLPKMTSGV</sequence>
<dbReference type="PROSITE" id="PS50238">
    <property type="entry name" value="RHOGAP"/>
    <property type="match status" value="1"/>
</dbReference>
<dbReference type="SMART" id="SM00324">
    <property type="entry name" value="RhoGAP"/>
    <property type="match status" value="1"/>
</dbReference>
<dbReference type="Pfam" id="PF00620">
    <property type="entry name" value="RhoGAP"/>
    <property type="match status" value="1"/>
</dbReference>
<dbReference type="PANTHER" id="PTHR45808:SF2">
    <property type="entry name" value="RHO GTPASE-ACTIVATING PROTEIN 68F"/>
    <property type="match status" value="1"/>
</dbReference>
<organism evidence="4 5">
    <name type="scientific">Stereocaulon virgatum</name>
    <dbReference type="NCBI Taxonomy" id="373712"/>
    <lineage>
        <taxon>Eukaryota</taxon>
        <taxon>Fungi</taxon>
        <taxon>Dikarya</taxon>
        <taxon>Ascomycota</taxon>
        <taxon>Pezizomycotina</taxon>
        <taxon>Lecanoromycetes</taxon>
        <taxon>OSLEUM clade</taxon>
        <taxon>Lecanoromycetidae</taxon>
        <taxon>Lecanorales</taxon>
        <taxon>Lecanorineae</taxon>
        <taxon>Stereocaulaceae</taxon>
        <taxon>Stereocaulon</taxon>
    </lineage>
</organism>
<feature type="region of interest" description="Disordered" evidence="1">
    <location>
        <begin position="437"/>
        <end position="493"/>
    </location>
</feature>
<accession>A0ABR4A9U2</accession>
<dbReference type="Gene3D" id="1.10.555.10">
    <property type="entry name" value="Rho GTPase activation protein"/>
    <property type="match status" value="1"/>
</dbReference>
<evidence type="ECO:0000256" key="1">
    <source>
        <dbReference type="SAM" id="MobiDB-lite"/>
    </source>
</evidence>
<dbReference type="Pfam" id="PF13716">
    <property type="entry name" value="CRAL_TRIO_2"/>
    <property type="match status" value="1"/>
</dbReference>
<reference evidence="4 5" key="1">
    <citation type="submission" date="2024-09" db="EMBL/GenBank/DDBJ databases">
        <title>Rethinking Asexuality: The Enigmatic Case of Functional Sexual Genes in Lepraria (Stereocaulaceae).</title>
        <authorList>
            <person name="Doellman M."/>
            <person name="Sun Y."/>
            <person name="Barcenas-Pena A."/>
            <person name="Lumbsch H.T."/>
            <person name="Grewe F."/>
        </authorList>
    </citation>
    <scope>NUCLEOTIDE SEQUENCE [LARGE SCALE GENOMIC DNA]</scope>
    <source>
        <strain evidence="4 5">Mercado 3170</strain>
    </source>
</reference>
<dbReference type="Gene3D" id="3.40.525.10">
    <property type="entry name" value="CRAL-TRIO lipid binding domain"/>
    <property type="match status" value="1"/>
</dbReference>
<feature type="compositionally biased region" description="Acidic residues" evidence="1">
    <location>
        <begin position="472"/>
        <end position="483"/>
    </location>
</feature>
<dbReference type="InterPro" id="IPR036865">
    <property type="entry name" value="CRAL-TRIO_dom_sf"/>
</dbReference>
<feature type="region of interest" description="Disordered" evidence="1">
    <location>
        <begin position="603"/>
        <end position="632"/>
    </location>
</feature>
<feature type="domain" description="CRAL-TRIO" evidence="2">
    <location>
        <begin position="15"/>
        <end position="173"/>
    </location>
</feature>
<comment type="caution">
    <text evidence="4">The sequence shown here is derived from an EMBL/GenBank/DDBJ whole genome shotgun (WGS) entry which is preliminary data.</text>
</comment>
<dbReference type="PROSITE" id="PS50191">
    <property type="entry name" value="CRAL_TRIO"/>
    <property type="match status" value="1"/>
</dbReference>
<name>A0ABR4A9U2_9LECA</name>
<protein>
    <recommendedName>
        <fullName evidence="6">Rho GTPase activation protein</fullName>
    </recommendedName>
</protein>
<evidence type="ECO:0000259" key="3">
    <source>
        <dbReference type="PROSITE" id="PS50238"/>
    </source>
</evidence>
<evidence type="ECO:0000313" key="5">
    <source>
        <dbReference type="Proteomes" id="UP001590950"/>
    </source>
</evidence>
<evidence type="ECO:0000313" key="4">
    <source>
        <dbReference type="EMBL" id="KAL2041222.1"/>
    </source>
</evidence>
<dbReference type="SUPFAM" id="SSF52087">
    <property type="entry name" value="CRAL/TRIO domain"/>
    <property type="match status" value="1"/>
</dbReference>
<dbReference type="InterPro" id="IPR008936">
    <property type="entry name" value="Rho_GTPase_activation_prot"/>
</dbReference>
<dbReference type="CDD" id="cd00159">
    <property type="entry name" value="RhoGAP"/>
    <property type="match status" value="1"/>
</dbReference>
<dbReference type="InterPro" id="IPR001251">
    <property type="entry name" value="CRAL-TRIO_dom"/>
</dbReference>
<gene>
    <name evidence="4" type="ORF">N7G274_006167</name>
</gene>
<dbReference type="EMBL" id="JBEFKJ010000018">
    <property type="protein sequence ID" value="KAL2041222.1"/>
    <property type="molecule type" value="Genomic_DNA"/>
</dbReference>
<dbReference type="CDD" id="cd00170">
    <property type="entry name" value="SEC14"/>
    <property type="match status" value="1"/>
</dbReference>
<dbReference type="InterPro" id="IPR000198">
    <property type="entry name" value="RhoGAP_dom"/>
</dbReference>